<dbReference type="AlphaFoldDB" id="A0AAE6YK61"/>
<dbReference type="Proteomes" id="UP000502004">
    <property type="component" value="Chromosome"/>
</dbReference>
<dbReference type="Gene3D" id="1.20.1260.10">
    <property type="match status" value="1"/>
</dbReference>
<sequence length="204" mass="23937">MSKQSYANYDTIEKFLLCETPDAWVNVALENVKLMLLDHAHCEMKAASSAMTYIYRYPDKHDLVIRMSKIAREELVHFEQVMRILKKRDIKYKPISASRYASQLIKTARTDKEGRFIDALIIGAYIEARSCERFAKIAPFLDNELQKFYNGLLESEKRHFTIYLEFAQKYSSSDIYNEIKRIGEVERDLILSPDTEFRFHSGIL</sequence>
<evidence type="ECO:0000313" key="2">
    <source>
        <dbReference type="Proteomes" id="UP000502004"/>
    </source>
</evidence>
<dbReference type="InterPro" id="IPR010386">
    <property type="entry name" value="tRNA-Hydrxlase_MiaE"/>
</dbReference>
<dbReference type="RefSeq" id="WP_133940468.1">
    <property type="nucleotide sequence ID" value="NZ_CP038241.1"/>
</dbReference>
<keyword evidence="2" id="KW-1185">Reference proteome</keyword>
<dbReference type="KEGG" id="aii:E4K63_05405"/>
<dbReference type="InterPro" id="IPR009078">
    <property type="entry name" value="Ferritin-like_SF"/>
</dbReference>
<dbReference type="GO" id="GO:0006400">
    <property type="term" value="P:tRNA modification"/>
    <property type="evidence" value="ECO:0007669"/>
    <property type="project" value="InterPro"/>
</dbReference>
<dbReference type="InterPro" id="IPR012347">
    <property type="entry name" value="Ferritin-like"/>
</dbReference>
<dbReference type="GO" id="GO:0045301">
    <property type="term" value="F:tRNA 2-(methylsulfanyl)-N(6)-isopentenyladenosine(37) hydroxylase activity"/>
    <property type="evidence" value="ECO:0007669"/>
    <property type="project" value="InterPro"/>
</dbReference>
<dbReference type="Pfam" id="PF06175">
    <property type="entry name" value="MiaE"/>
    <property type="match status" value="1"/>
</dbReference>
<evidence type="ECO:0000313" key="1">
    <source>
        <dbReference type="EMBL" id="QIV96297.1"/>
    </source>
</evidence>
<reference evidence="1 2" key="1">
    <citation type="submission" date="2019-03" db="EMBL/GenBank/DDBJ databases">
        <title>Complete Genome Sequence of Allofrancisella inopinata Strain SYSU YG23 Isolated from Water-Cooling Systems in China.</title>
        <authorList>
            <person name="Ohrman C."/>
            <person name="Uneklint I."/>
            <person name="Sjodin A."/>
        </authorList>
    </citation>
    <scope>NUCLEOTIDE SEQUENCE [LARGE SCALE GENOMIC DNA]</scope>
    <source>
        <strain evidence="1 2">SYSU YG23</strain>
    </source>
</reference>
<accession>A0AAE6YK61</accession>
<organism evidence="1 2">
    <name type="scientific">Allofrancisella inopinata</name>
    <dbReference type="NCBI Taxonomy" id="1085647"/>
    <lineage>
        <taxon>Bacteria</taxon>
        <taxon>Pseudomonadati</taxon>
        <taxon>Pseudomonadota</taxon>
        <taxon>Gammaproteobacteria</taxon>
        <taxon>Thiotrichales</taxon>
        <taxon>Francisellaceae</taxon>
        <taxon>Allofrancisella</taxon>
    </lineage>
</organism>
<dbReference type="PANTHER" id="PTHR42637">
    <property type="entry name" value="TRNA-(MS[2]IO[6]A)-HYDROXYLASE"/>
    <property type="match status" value="1"/>
</dbReference>
<dbReference type="SUPFAM" id="SSF47240">
    <property type="entry name" value="Ferritin-like"/>
    <property type="match status" value="1"/>
</dbReference>
<dbReference type="PIRSF" id="PIRSF020736">
    <property type="entry name" value="MiaE"/>
    <property type="match status" value="1"/>
</dbReference>
<dbReference type="CDD" id="cd07910">
    <property type="entry name" value="MiaE"/>
    <property type="match status" value="1"/>
</dbReference>
<proteinExistence type="predicted"/>
<protein>
    <submittedName>
        <fullName evidence="1">tRNA-(Ms[2]io[6]A)-hydroxylase</fullName>
    </submittedName>
</protein>
<dbReference type="EMBL" id="CP038241">
    <property type="protein sequence ID" value="QIV96297.1"/>
    <property type="molecule type" value="Genomic_DNA"/>
</dbReference>
<gene>
    <name evidence="1" type="ORF">E4K63_05405</name>
</gene>
<dbReference type="PANTHER" id="PTHR42637:SF1">
    <property type="entry name" value="TRNA 2-(METHYLSULFANYL)-N(6)-ISOPENTENYLADENOSINE(37) HYDROXYLASE"/>
    <property type="match status" value="1"/>
</dbReference>
<name>A0AAE6YK61_9GAMM</name>